<protein>
    <submittedName>
        <fullName evidence="2">Uncharacterized protein</fullName>
    </submittedName>
</protein>
<name>A0A226ELC5_FOLCA</name>
<dbReference type="PANTHER" id="PTHR40240">
    <property type="entry name" value="PLEXUS, ISOFORM A"/>
    <property type="match status" value="1"/>
</dbReference>
<feature type="compositionally biased region" description="Polar residues" evidence="1">
    <location>
        <begin position="510"/>
        <end position="526"/>
    </location>
</feature>
<evidence type="ECO:0000256" key="1">
    <source>
        <dbReference type="SAM" id="MobiDB-lite"/>
    </source>
</evidence>
<feature type="compositionally biased region" description="Low complexity" evidence="1">
    <location>
        <begin position="257"/>
        <end position="269"/>
    </location>
</feature>
<gene>
    <name evidence="2" type="ORF">Fcan01_06784</name>
</gene>
<sequence>MCKMLELTVTCYACGMPSSSLWARRVRRRRGHENGSSSSSSSSSSSPAPFYPQLEAKDCPPGAVVNDDGTVHLCAFCFALLDFQQQSSMSSDGGDKASGSTDKKDAEKKVNPILWKFVCGVCGVETYRKRVRALPIQKFQFLTKTRKPGSISITLGESECAVVCLDCSETLWVQSDEYDRWGLPEHKRHFNWMARPPPPEDSEEANLARLPSGKSQLPRTPPTEPILPMSPVKEAETLQNYRHRPKKGHKIHRPHRSGSVSSSSNSSSSNMQMDIDSFQPQVKRKKMLDGENGSPSNRMMDQTLPHLESLDLSTTTRYSPPIGRSSSKSPSSQTLLHSMTLPFPLQYPTSNIPHARMAYPNVYPAATTSHDNTPRNHSPTQCHQTNASIRGQLPGGGSVGNVRLRSDPIPIRQQHSSSSHNQPVYVLSSSILRNAAGFTRRHGHDLIGMSDNGMMQARYHTNVGRPTFQEEILHRPHFVYTARPPPTLMRDSDPFHYRFLSRIPNSVNQNSQRIRVQSQSLRQSQDYPILQRKTPSQASPTFREDYGPPTSRRFSIPSLAPPVVKGDGMSPSIALLPKKRRSWDNLNKSVPSGLVTFVPSDRPTSSADKSHLQNTTMKNTDAVIQGTNVHNFNDIPNYKI</sequence>
<reference evidence="2 3" key="1">
    <citation type="submission" date="2015-12" db="EMBL/GenBank/DDBJ databases">
        <title>The genome of Folsomia candida.</title>
        <authorList>
            <person name="Faddeeva A."/>
            <person name="Derks M.F."/>
            <person name="Anvar Y."/>
            <person name="Smit S."/>
            <person name="Van Straalen N."/>
            <person name="Roelofs D."/>
        </authorList>
    </citation>
    <scope>NUCLEOTIDE SEQUENCE [LARGE SCALE GENOMIC DNA]</scope>
    <source>
        <strain evidence="2 3">VU population</strain>
        <tissue evidence="2">Whole body</tissue>
    </source>
</reference>
<feature type="region of interest" description="Disordered" evidence="1">
    <location>
        <begin position="243"/>
        <end position="301"/>
    </location>
</feature>
<keyword evidence="3" id="KW-1185">Reference proteome</keyword>
<dbReference type="EMBL" id="LNIX01000003">
    <property type="protein sequence ID" value="OXA58432.1"/>
    <property type="molecule type" value="Genomic_DNA"/>
</dbReference>
<accession>A0A226ELC5</accession>
<feature type="compositionally biased region" description="Low complexity" evidence="1">
    <location>
        <begin position="319"/>
        <end position="332"/>
    </location>
</feature>
<evidence type="ECO:0000313" key="3">
    <source>
        <dbReference type="Proteomes" id="UP000198287"/>
    </source>
</evidence>
<comment type="caution">
    <text evidence="2">The sequence shown here is derived from an EMBL/GenBank/DDBJ whole genome shotgun (WGS) entry which is preliminary data.</text>
</comment>
<feature type="region of interest" description="Disordered" evidence="1">
    <location>
        <begin position="314"/>
        <end position="334"/>
    </location>
</feature>
<dbReference type="OrthoDB" id="8744624at2759"/>
<feature type="region of interest" description="Disordered" evidence="1">
    <location>
        <begin position="510"/>
        <end position="563"/>
    </location>
</feature>
<feature type="compositionally biased region" description="Basic residues" evidence="1">
    <location>
        <begin position="243"/>
        <end position="256"/>
    </location>
</feature>
<feature type="region of interest" description="Disordered" evidence="1">
    <location>
        <begin position="192"/>
        <end position="231"/>
    </location>
</feature>
<feature type="compositionally biased region" description="Low complexity" evidence="1">
    <location>
        <begin position="36"/>
        <end position="46"/>
    </location>
</feature>
<evidence type="ECO:0000313" key="2">
    <source>
        <dbReference type="EMBL" id="OXA58432.1"/>
    </source>
</evidence>
<proteinExistence type="predicted"/>
<dbReference type="PANTHER" id="PTHR40240:SF1">
    <property type="entry name" value="PLEXUS, ISOFORM A"/>
    <property type="match status" value="1"/>
</dbReference>
<dbReference type="Proteomes" id="UP000198287">
    <property type="component" value="Unassembled WGS sequence"/>
</dbReference>
<dbReference type="STRING" id="158441.A0A226ELC5"/>
<dbReference type="AlphaFoldDB" id="A0A226ELC5"/>
<organism evidence="2 3">
    <name type="scientific">Folsomia candida</name>
    <name type="common">Springtail</name>
    <dbReference type="NCBI Taxonomy" id="158441"/>
    <lineage>
        <taxon>Eukaryota</taxon>
        <taxon>Metazoa</taxon>
        <taxon>Ecdysozoa</taxon>
        <taxon>Arthropoda</taxon>
        <taxon>Hexapoda</taxon>
        <taxon>Collembola</taxon>
        <taxon>Entomobryomorpha</taxon>
        <taxon>Isotomoidea</taxon>
        <taxon>Isotomidae</taxon>
        <taxon>Proisotominae</taxon>
        <taxon>Folsomia</taxon>
    </lineage>
</organism>
<feature type="region of interest" description="Disordered" evidence="1">
    <location>
        <begin position="28"/>
        <end position="49"/>
    </location>
</feature>